<reference evidence="2 3" key="1">
    <citation type="submission" date="2016-10" db="EMBL/GenBank/DDBJ databases">
        <authorList>
            <person name="de Groot N.N."/>
        </authorList>
    </citation>
    <scope>NUCLEOTIDE SEQUENCE [LARGE SCALE GENOMIC DNA]</scope>
    <source>
        <strain evidence="2 3">CGMCC 1.6114</strain>
    </source>
</reference>
<keyword evidence="1" id="KW-0812">Transmembrane</keyword>
<evidence type="ECO:0000256" key="1">
    <source>
        <dbReference type="SAM" id="Phobius"/>
    </source>
</evidence>
<evidence type="ECO:0000313" key="3">
    <source>
        <dbReference type="Proteomes" id="UP000183209"/>
    </source>
</evidence>
<keyword evidence="1" id="KW-0472">Membrane</keyword>
<dbReference type="Proteomes" id="UP000183209">
    <property type="component" value="Unassembled WGS sequence"/>
</dbReference>
<keyword evidence="1" id="KW-1133">Transmembrane helix</keyword>
<feature type="transmembrane region" description="Helical" evidence="1">
    <location>
        <begin position="21"/>
        <end position="41"/>
    </location>
</feature>
<dbReference type="AlphaFoldDB" id="A0A1I6VL81"/>
<dbReference type="OrthoDB" id="711014at2"/>
<evidence type="ECO:0000313" key="2">
    <source>
        <dbReference type="EMBL" id="SFT14397.1"/>
    </source>
</evidence>
<protein>
    <submittedName>
        <fullName evidence="2">Uncharacterized protein</fullName>
    </submittedName>
</protein>
<organism evidence="2 3">
    <name type="scientific">Zhouia amylolytica</name>
    <dbReference type="NCBI Taxonomy" id="376730"/>
    <lineage>
        <taxon>Bacteria</taxon>
        <taxon>Pseudomonadati</taxon>
        <taxon>Bacteroidota</taxon>
        <taxon>Flavobacteriia</taxon>
        <taxon>Flavobacteriales</taxon>
        <taxon>Flavobacteriaceae</taxon>
        <taxon>Zhouia</taxon>
    </lineage>
</organism>
<proteinExistence type="predicted"/>
<dbReference type="EMBL" id="FPAG01000010">
    <property type="protein sequence ID" value="SFT14397.1"/>
    <property type="molecule type" value="Genomic_DNA"/>
</dbReference>
<feature type="transmembrane region" description="Helical" evidence="1">
    <location>
        <begin position="75"/>
        <end position="92"/>
    </location>
</feature>
<sequence length="94" mass="10877">MPANKKYLTSSALHRILKISAGLIGGYVITIAVHLFLSLWFDKNIIMITMSFSGFILWALLLLLAFLFRNGWNAWGTYLLIALFLLIPFYWFNF</sequence>
<feature type="transmembrane region" description="Helical" evidence="1">
    <location>
        <begin position="47"/>
        <end position="68"/>
    </location>
</feature>
<name>A0A1I6VL81_9FLAO</name>
<gene>
    <name evidence="2" type="ORF">SAMN04487906_3198</name>
</gene>
<accession>A0A1I6VL81</accession>